<dbReference type="Proteomes" id="UP000831787">
    <property type="component" value="Chromosome"/>
</dbReference>
<gene>
    <name evidence="1" type="ORF">MUN89_19160</name>
</gene>
<keyword evidence="2" id="KW-1185">Reference proteome</keyword>
<sequence length="85" mass="9499">MKVSRVIECGKRKRKVASQRTAWTALLPFTRRGKCAATGVVDHRLTEYEEDCPLSGKGELGEGESFSVFKECQGARSLPLLRKNE</sequence>
<accession>A0ABY4EIT8</accession>
<evidence type="ECO:0000313" key="2">
    <source>
        <dbReference type="Proteomes" id="UP000831787"/>
    </source>
</evidence>
<dbReference type="EMBL" id="CP095073">
    <property type="protein sequence ID" value="UOQ43962.1"/>
    <property type="molecule type" value="Genomic_DNA"/>
</dbReference>
<reference evidence="1 2" key="1">
    <citation type="submission" date="2022-04" db="EMBL/GenBank/DDBJ databases">
        <title>Halobacillus sp. isolated from saltern.</title>
        <authorList>
            <person name="Won M."/>
            <person name="Lee C.-M."/>
            <person name="Woen H.-Y."/>
            <person name="Kwon S.-W."/>
        </authorList>
    </citation>
    <scope>NUCLEOTIDE SEQUENCE [LARGE SCALE GENOMIC DNA]</scope>
    <source>
        <strain evidence="1 2">SSBR10-3</strain>
    </source>
</reference>
<dbReference type="RefSeq" id="WP_244709537.1">
    <property type="nucleotide sequence ID" value="NZ_CP095073.1"/>
</dbReference>
<evidence type="ECO:0000313" key="1">
    <source>
        <dbReference type="EMBL" id="UOQ43962.1"/>
    </source>
</evidence>
<proteinExistence type="predicted"/>
<name>A0ABY4EIT8_9BACI</name>
<organism evidence="1 2">
    <name type="scientific">Halobacillus salinarum</name>
    <dbReference type="NCBI Taxonomy" id="2932257"/>
    <lineage>
        <taxon>Bacteria</taxon>
        <taxon>Bacillati</taxon>
        <taxon>Bacillota</taxon>
        <taxon>Bacilli</taxon>
        <taxon>Bacillales</taxon>
        <taxon>Bacillaceae</taxon>
        <taxon>Halobacillus</taxon>
    </lineage>
</organism>
<protein>
    <submittedName>
        <fullName evidence="1">Uncharacterized protein</fullName>
    </submittedName>
</protein>